<dbReference type="PATRIC" id="fig|1423790.3.peg.555"/>
<dbReference type="eggNOG" id="ENOG50309TR">
    <property type="taxonomic scope" value="Bacteria"/>
</dbReference>
<protein>
    <recommendedName>
        <fullName evidence="3">Integron-associated effector binding protein domain-containing protein</fullName>
    </recommendedName>
</protein>
<organism evidence="1 2">
    <name type="scientific">Lactobacillus pasteurii DSM 23907 = CRBIP 24.76</name>
    <dbReference type="NCBI Taxonomy" id="1423790"/>
    <lineage>
        <taxon>Bacteria</taxon>
        <taxon>Bacillati</taxon>
        <taxon>Bacillota</taxon>
        <taxon>Bacilli</taxon>
        <taxon>Lactobacillales</taxon>
        <taxon>Lactobacillaceae</taxon>
        <taxon>Lactobacillus</taxon>
    </lineage>
</organism>
<dbReference type="EMBL" id="CAKD01000024">
    <property type="protein sequence ID" value="CCI85958.1"/>
    <property type="molecule type" value="Genomic_DNA"/>
</dbReference>
<reference evidence="1 2" key="1">
    <citation type="submission" date="2012-06" db="EMBL/GenBank/DDBJ databases">
        <title>Draft Genome Sequence of Lactobacillus pasteurii CRBIP 24.76T.</title>
        <authorList>
            <person name="Cousin S."/>
            <person name="Bouchier C."/>
            <person name="Loux V."/>
            <person name="Ma L."/>
            <person name="Creno S."/>
            <person name="Bizet C."/>
            <person name="Clermont D."/>
        </authorList>
    </citation>
    <scope>NUCLEOTIDE SEQUENCE [LARGE SCALE GENOMIC DNA]</scope>
    <source>
        <strain evidence="2">CRBIP 24.76T</strain>
    </source>
</reference>
<comment type="caution">
    <text evidence="1">The sequence shown here is derived from an EMBL/GenBank/DDBJ whole genome shotgun (WGS) entry which is preliminary data.</text>
</comment>
<accession>I7LEQ2</accession>
<dbReference type="AlphaFoldDB" id="I7LEQ2"/>
<evidence type="ECO:0008006" key="3">
    <source>
        <dbReference type="Google" id="ProtNLM"/>
    </source>
</evidence>
<dbReference type="STRING" id="1423790.BN53_07680"/>
<sequence>MLKKEIKQMTFVGKVFAPSMMDAQRTYIEANSEVEADEGFKQFLAGKQLENKRASMVVFGPESFMYWYGVLVKGEVESPAGLMKYQLPAAEVAEDTIDGQISNFSMPLNFVIPEVMKKVGDSGMQVYENPGDSEVPYFVQALDLDTKKLTQIWYESAK</sequence>
<name>I7LEQ2_9LACO</name>
<keyword evidence="2" id="KW-1185">Reference proteome</keyword>
<dbReference type="Proteomes" id="UP000009311">
    <property type="component" value="Unassembled WGS sequence"/>
</dbReference>
<dbReference type="OrthoDB" id="2305429at2"/>
<evidence type="ECO:0000313" key="2">
    <source>
        <dbReference type="Proteomes" id="UP000009311"/>
    </source>
</evidence>
<proteinExistence type="predicted"/>
<evidence type="ECO:0000313" key="1">
    <source>
        <dbReference type="EMBL" id="CCI85958.1"/>
    </source>
</evidence>
<dbReference type="RefSeq" id="WP_009560523.1">
    <property type="nucleotide sequence ID" value="NZ_AYZN01000001.1"/>
</dbReference>
<gene>
    <name evidence="1" type="ORF">BN53_07680</name>
</gene>